<keyword evidence="2" id="KW-1185">Reference proteome</keyword>
<proteinExistence type="predicted"/>
<evidence type="ECO:0008006" key="3">
    <source>
        <dbReference type="Google" id="ProtNLM"/>
    </source>
</evidence>
<comment type="caution">
    <text evidence="1">The sequence shown here is derived from an EMBL/GenBank/DDBJ whole genome shotgun (WGS) entry which is preliminary data.</text>
</comment>
<protein>
    <recommendedName>
        <fullName evidence="3">YCII-related domain-containing protein</fullName>
    </recommendedName>
</protein>
<evidence type="ECO:0000313" key="2">
    <source>
        <dbReference type="Proteomes" id="UP001620409"/>
    </source>
</evidence>
<dbReference type="Proteomes" id="UP001620409">
    <property type="component" value="Unassembled WGS sequence"/>
</dbReference>
<organism evidence="1 2">
    <name type="scientific">Dyella humi</name>
    <dbReference type="NCBI Taxonomy" id="1770547"/>
    <lineage>
        <taxon>Bacteria</taxon>
        <taxon>Pseudomonadati</taxon>
        <taxon>Pseudomonadota</taxon>
        <taxon>Gammaproteobacteria</taxon>
        <taxon>Lysobacterales</taxon>
        <taxon>Rhodanobacteraceae</taxon>
        <taxon>Dyella</taxon>
    </lineage>
</organism>
<name>A0ABW8IMF0_9GAMM</name>
<reference evidence="1 2" key="1">
    <citation type="submission" date="2020-10" db="EMBL/GenBank/DDBJ databases">
        <title>Phylogeny of dyella-like bacteria.</title>
        <authorList>
            <person name="Fu J."/>
        </authorList>
    </citation>
    <scope>NUCLEOTIDE SEQUENCE [LARGE SCALE GENOMIC DNA]</scope>
    <source>
        <strain evidence="1 2">DHG40</strain>
    </source>
</reference>
<dbReference type="RefSeq" id="WP_380015068.1">
    <property type="nucleotide sequence ID" value="NZ_JADIKI010000023.1"/>
</dbReference>
<accession>A0ABW8IMF0</accession>
<gene>
    <name evidence="1" type="ORF">ISP18_17470</name>
</gene>
<sequence>MKRFLAVYIGTEASMNESGWNALSDAERQERERAGIHAWKNWVEANQASIVEVGAPLGKTLRTSKHGIENIKNELTGFTVVQAESHEDAAKLFEGHPHFTLFPGDSIEIMPCLAMPG</sequence>
<evidence type="ECO:0000313" key="1">
    <source>
        <dbReference type="EMBL" id="MFK2856400.1"/>
    </source>
</evidence>
<dbReference type="EMBL" id="JADIKI010000023">
    <property type="protein sequence ID" value="MFK2856400.1"/>
    <property type="molecule type" value="Genomic_DNA"/>
</dbReference>